<name>A0A498DHT9_9BACI</name>
<protein>
    <submittedName>
        <fullName evidence="2">Uncharacterized protein</fullName>
    </submittedName>
</protein>
<sequence length="111" mass="12870">MDNSHKEVDSTQGTEEGKILSSVNRTSDEEWKEFIKQELNKVENQENQANEESSANSKLSLSTLIEKIPVEDVIKFGVKIVKNQVQGKNQGTKRSKKRSKNRRKKRREKKR</sequence>
<dbReference type="EMBL" id="RCHR01000011">
    <property type="protein sequence ID" value="RLL40606.1"/>
    <property type="molecule type" value="Genomic_DNA"/>
</dbReference>
<feature type="region of interest" description="Disordered" evidence="1">
    <location>
        <begin position="81"/>
        <end position="111"/>
    </location>
</feature>
<dbReference type="AlphaFoldDB" id="A0A498DHT9"/>
<keyword evidence="3" id="KW-1185">Reference proteome</keyword>
<accession>A0A498DHT9</accession>
<comment type="caution">
    <text evidence="2">The sequence shown here is derived from an EMBL/GenBank/DDBJ whole genome shotgun (WGS) entry which is preliminary data.</text>
</comment>
<dbReference type="OrthoDB" id="2952581at2"/>
<feature type="compositionally biased region" description="Basic residues" evidence="1">
    <location>
        <begin position="91"/>
        <end position="111"/>
    </location>
</feature>
<reference evidence="2 3" key="1">
    <citation type="submission" date="2018-10" db="EMBL/GenBank/DDBJ databases">
        <title>Oceanobacillus sp. YLB-02 draft genome.</title>
        <authorList>
            <person name="Yu L."/>
        </authorList>
    </citation>
    <scope>NUCLEOTIDE SEQUENCE [LARGE SCALE GENOMIC DNA]</scope>
    <source>
        <strain evidence="2 3">YLB-02</strain>
    </source>
</reference>
<dbReference type="Proteomes" id="UP000270219">
    <property type="component" value="Unassembled WGS sequence"/>
</dbReference>
<gene>
    <name evidence="2" type="ORF">D8M04_18855</name>
</gene>
<dbReference type="RefSeq" id="WP_121524958.1">
    <property type="nucleotide sequence ID" value="NZ_RCHR01000011.1"/>
</dbReference>
<proteinExistence type="predicted"/>
<organism evidence="2 3">
    <name type="scientific">Oceanobacillus piezotolerans</name>
    <dbReference type="NCBI Taxonomy" id="2448030"/>
    <lineage>
        <taxon>Bacteria</taxon>
        <taxon>Bacillati</taxon>
        <taxon>Bacillota</taxon>
        <taxon>Bacilli</taxon>
        <taxon>Bacillales</taxon>
        <taxon>Bacillaceae</taxon>
        <taxon>Oceanobacillus</taxon>
    </lineage>
</organism>
<evidence type="ECO:0000313" key="2">
    <source>
        <dbReference type="EMBL" id="RLL40606.1"/>
    </source>
</evidence>
<feature type="region of interest" description="Disordered" evidence="1">
    <location>
        <begin position="1"/>
        <end position="27"/>
    </location>
</feature>
<evidence type="ECO:0000256" key="1">
    <source>
        <dbReference type="SAM" id="MobiDB-lite"/>
    </source>
</evidence>
<evidence type="ECO:0000313" key="3">
    <source>
        <dbReference type="Proteomes" id="UP000270219"/>
    </source>
</evidence>